<feature type="compositionally biased region" description="Low complexity" evidence="1">
    <location>
        <begin position="41"/>
        <end position="70"/>
    </location>
</feature>
<dbReference type="EMBL" id="JQ844234">
    <property type="protein sequence ID" value="AGS53486.1"/>
    <property type="molecule type" value="Genomic_DNA"/>
</dbReference>
<evidence type="ECO:0000256" key="1">
    <source>
        <dbReference type="SAM" id="MobiDB-lite"/>
    </source>
</evidence>
<proteinExistence type="predicted"/>
<evidence type="ECO:0000313" key="2">
    <source>
        <dbReference type="EMBL" id="AGS53486.1"/>
    </source>
</evidence>
<name>A0A806K114_9BACT</name>
<reference evidence="2" key="1">
    <citation type="submission" date="2012-03" db="EMBL/GenBank/DDBJ databases">
        <title>Functional metagenomics reveals considerable lignocellulase gene clusters in the gut microbiome of a wood-feeding higher termite.</title>
        <authorList>
            <person name="Liu N."/>
        </authorList>
    </citation>
    <scope>NUCLEOTIDE SEQUENCE</scope>
</reference>
<organism evidence="2">
    <name type="scientific">uncultured bacterium contig00038</name>
    <dbReference type="NCBI Taxonomy" id="1181526"/>
    <lineage>
        <taxon>Bacteria</taxon>
        <taxon>environmental samples</taxon>
    </lineage>
</organism>
<accession>A0A806K114</accession>
<feature type="compositionally biased region" description="Pro residues" evidence="1">
    <location>
        <begin position="31"/>
        <end position="40"/>
    </location>
</feature>
<dbReference type="AlphaFoldDB" id="A0A806K114"/>
<feature type="region of interest" description="Disordered" evidence="1">
    <location>
        <begin position="1"/>
        <end position="74"/>
    </location>
</feature>
<dbReference type="SUPFAM" id="SSF75708">
    <property type="entry name" value="Chemotaxis phosphatase CheZ"/>
    <property type="match status" value="1"/>
</dbReference>
<feature type="compositionally biased region" description="Polar residues" evidence="1">
    <location>
        <begin position="195"/>
        <end position="206"/>
    </location>
</feature>
<evidence type="ECO:0008006" key="3">
    <source>
        <dbReference type="Google" id="ProtNLM"/>
    </source>
</evidence>
<feature type="region of interest" description="Disordered" evidence="1">
    <location>
        <begin position="195"/>
        <end position="227"/>
    </location>
</feature>
<feature type="compositionally biased region" description="Basic and acidic residues" evidence="1">
    <location>
        <begin position="207"/>
        <end position="227"/>
    </location>
</feature>
<dbReference type="Gene3D" id="1.10.287.500">
    <property type="entry name" value="Helix hairpin bin"/>
    <property type="match status" value="1"/>
</dbReference>
<sequence length="227" mass="24304">MDQSDIDALMKSGSGKGTAPKKNKGQAPAASTPPEPPKPATPVVAPAATPTAPAPAAAASSSSASSSGPTGDQKARLITEISSVTSVTERETNKVMDKLDMISQLLDRQKVLITGMMGNDNIQTDAAQSSIQQIMTACSDIQNNVYDAMDLMQFQDITRQKLERIMHHLRQIHDYIVELLGTGFQSSESQAKVSISHTISQTGTTPDENKPHADSVVEEFQRAQKKD</sequence>
<protein>
    <recommendedName>
        <fullName evidence="3">Chemotaxis protein CheZ</fullName>
    </recommendedName>
</protein>